<evidence type="ECO:0000313" key="2">
    <source>
        <dbReference type="Proteomes" id="UP000002524"/>
    </source>
</evidence>
<dbReference type="OrthoDB" id="68368at2"/>
<dbReference type="InterPro" id="IPR011989">
    <property type="entry name" value="ARM-like"/>
</dbReference>
<dbReference type="EnsemblBacteria" id="AAF09639">
    <property type="protein sequence ID" value="AAF09639"/>
    <property type="gene ID" value="DR_0046"/>
</dbReference>
<dbReference type="InterPro" id="IPR004830">
    <property type="entry name" value="LRR_variant"/>
</dbReference>
<dbReference type="Gene3D" id="1.25.10.10">
    <property type="entry name" value="Leucine-rich Repeat Variant"/>
    <property type="match status" value="1"/>
</dbReference>
<protein>
    <recommendedName>
        <fullName evidence="3">Leucine rich repeat variant</fullName>
    </recommendedName>
</protein>
<dbReference type="InterPro" id="IPR016024">
    <property type="entry name" value="ARM-type_fold"/>
</dbReference>
<dbReference type="Pfam" id="PF01816">
    <property type="entry name" value="LRV"/>
    <property type="match status" value="3"/>
</dbReference>
<keyword evidence="2" id="KW-1185">Reference proteome</keyword>
<accession>Q9RYA4</accession>
<reference evidence="1 2" key="1">
    <citation type="journal article" date="1999" name="Science">
        <title>Genome sequence of the radioresistant bacterium Deinococcus radiodurans R1.</title>
        <authorList>
            <person name="White O."/>
            <person name="Eisen J.A."/>
            <person name="Heidelberg J.F."/>
            <person name="Hickey E.K."/>
            <person name="Peterson J.D."/>
            <person name="Dodson R.J."/>
            <person name="Haft D.H."/>
            <person name="Gwinn M.L."/>
            <person name="Nelson W.C."/>
            <person name="Richardson D.L."/>
            <person name="Moffat K.S."/>
            <person name="Qin H."/>
            <person name="Jiang L."/>
            <person name="Pamphile W."/>
            <person name="Crosby M."/>
            <person name="Shen M."/>
            <person name="Vamathevan J.J."/>
            <person name="Lam P."/>
            <person name="McDonald L."/>
            <person name="Utterback T."/>
            <person name="Zalewski C."/>
            <person name="Makarova K.S."/>
            <person name="Aravind L."/>
            <person name="Daly M.J."/>
            <person name="Minton K.W."/>
            <person name="Fleischmann R.D."/>
            <person name="Ketchum K.A."/>
            <person name="Nelson K.E."/>
            <person name="Salzberg S."/>
            <person name="Smith H.O."/>
            <person name="Venter J.C."/>
            <person name="Fraser C.M."/>
        </authorList>
    </citation>
    <scope>NUCLEOTIDE SEQUENCE [LARGE SCALE GENOMIC DNA]</scope>
    <source>
        <strain evidence="2">ATCC 13939 / DSM 20539 / JCM 16871 / LMG 4051 / NBRC 15346 / NCIMB 9279 / R1 / VKM B-1422</strain>
    </source>
</reference>
<name>Q9RYA4_DEIRA</name>
<sequence length="168" mass="17989">MAGHPNTPPETLAALGAEFPAEVLGNPALPLLRLAQPGLLARWPVRTLEALAAAPAAPVWLLRLAAAHEKIDVQLAAVTRPDLPGDVLLKLSHSPFWTIREAVARKPQLPPGVLGQLGHDLDYGVRLSVANRSDLSRELRGALRRDPHPLVRAVVILGEPQVSELSLS</sequence>
<dbReference type="SMR" id="Q9RYA4"/>
<dbReference type="EMBL" id="AE000513">
    <property type="protein sequence ID" value="AAF09639.1"/>
    <property type="molecule type" value="Genomic_DNA"/>
</dbReference>
<dbReference type="PATRIC" id="fig|243230.17.peg.211"/>
<evidence type="ECO:0008006" key="3">
    <source>
        <dbReference type="Google" id="ProtNLM"/>
    </source>
</evidence>
<proteinExistence type="predicted"/>
<dbReference type="AlphaFoldDB" id="Q9RYA4"/>
<dbReference type="STRING" id="243230.DR_0046"/>
<dbReference type="SUPFAM" id="SSF48371">
    <property type="entry name" value="ARM repeat"/>
    <property type="match status" value="1"/>
</dbReference>
<dbReference type="PaxDb" id="243230-DR_0046"/>
<dbReference type="PIR" id="D75565">
    <property type="entry name" value="D75565"/>
</dbReference>
<organism evidence="1 2">
    <name type="scientific">Deinococcus radiodurans (strain ATCC 13939 / DSM 20539 / JCM 16871 / CCUG 27074 / LMG 4051 / NBRC 15346 / NCIMB 9279 / VKM B-1422 / R1)</name>
    <dbReference type="NCBI Taxonomy" id="243230"/>
    <lineage>
        <taxon>Bacteria</taxon>
        <taxon>Thermotogati</taxon>
        <taxon>Deinococcota</taxon>
        <taxon>Deinococci</taxon>
        <taxon>Deinococcales</taxon>
        <taxon>Deinococcaceae</taxon>
        <taxon>Deinococcus</taxon>
    </lineage>
</organism>
<dbReference type="KEGG" id="dra:DR_0046"/>
<evidence type="ECO:0000313" key="1">
    <source>
        <dbReference type="EMBL" id="AAF09639.1"/>
    </source>
</evidence>
<dbReference type="HOGENOM" id="CLU_1649365_0_0_0"/>
<dbReference type="Proteomes" id="UP000002524">
    <property type="component" value="Chromosome 1"/>
</dbReference>
<gene>
    <name evidence="1" type="ordered locus">DR_0046</name>
</gene>
<dbReference type="InParanoid" id="Q9RYA4"/>
<dbReference type="eggNOG" id="COG1413">
    <property type="taxonomic scope" value="Bacteria"/>
</dbReference>